<evidence type="ECO:0000256" key="1">
    <source>
        <dbReference type="ARBA" id="ARBA00001910"/>
    </source>
</evidence>
<evidence type="ECO:0000256" key="12">
    <source>
        <dbReference type="ARBA" id="ARBA00023026"/>
    </source>
</evidence>
<evidence type="ECO:0000256" key="11">
    <source>
        <dbReference type="ARBA" id="ARBA00022837"/>
    </source>
</evidence>
<dbReference type="Pfam" id="PF09286">
    <property type="entry name" value="Pro-kuma_activ"/>
    <property type="match status" value="1"/>
</dbReference>
<comment type="catalytic activity">
    <reaction evidence="1">
        <text>Release of an N-terminal tripeptide from a polypeptide.</text>
        <dbReference type="EC" id="3.4.14.10"/>
    </reaction>
</comment>
<evidence type="ECO:0000256" key="13">
    <source>
        <dbReference type="ARBA" id="ARBA00023145"/>
    </source>
</evidence>
<feature type="active site" description="Charge relay system" evidence="15">
    <location>
        <position position="304"/>
    </location>
</feature>
<gene>
    <name evidence="18" type="ORF">R3P38DRAFT_2507708</name>
</gene>
<dbReference type="PANTHER" id="PTHR14218:SF19">
    <property type="entry name" value="SERINE PROTEASE AORO, PUTATIVE (AFU_ORTHOLOGUE AFUA_6G10250)-RELATED"/>
    <property type="match status" value="1"/>
</dbReference>
<accession>A0AAW0D783</accession>
<feature type="binding site" evidence="15">
    <location>
        <position position="617"/>
    </location>
    <ligand>
        <name>Ca(2+)</name>
        <dbReference type="ChEBI" id="CHEBI:29108"/>
    </ligand>
</feature>
<dbReference type="GO" id="GO:0005576">
    <property type="term" value="C:extracellular region"/>
    <property type="evidence" value="ECO:0007669"/>
    <property type="project" value="UniProtKB-SubCell"/>
</dbReference>
<evidence type="ECO:0000256" key="8">
    <source>
        <dbReference type="ARBA" id="ARBA00022729"/>
    </source>
</evidence>
<keyword evidence="19" id="KW-1185">Reference proteome</keyword>
<protein>
    <recommendedName>
        <fullName evidence="4">tripeptidyl-peptidase II</fullName>
        <ecNumber evidence="4">3.4.14.10</ecNumber>
    </recommendedName>
</protein>
<dbReference type="InterPro" id="IPR050819">
    <property type="entry name" value="Tripeptidyl-peptidase_I"/>
</dbReference>
<evidence type="ECO:0000256" key="5">
    <source>
        <dbReference type="ARBA" id="ARBA00022525"/>
    </source>
</evidence>
<dbReference type="InterPro" id="IPR000209">
    <property type="entry name" value="Peptidase_S8/S53_dom"/>
</dbReference>
<keyword evidence="14" id="KW-0325">Glycoprotein</keyword>
<feature type="chain" id="PRO_5043564378" description="tripeptidyl-peptidase II" evidence="16">
    <location>
        <begin position="16"/>
        <end position="639"/>
    </location>
</feature>
<dbReference type="GO" id="GO:0006508">
    <property type="term" value="P:proteolysis"/>
    <property type="evidence" value="ECO:0007669"/>
    <property type="project" value="UniProtKB-KW"/>
</dbReference>
<comment type="caution">
    <text evidence="18">The sequence shown here is derived from an EMBL/GenBank/DDBJ whole genome shotgun (WGS) entry which is preliminary data.</text>
</comment>
<dbReference type="Proteomes" id="UP001362999">
    <property type="component" value="Unassembled WGS sequence"/>
</dbReference>
<keyword evidence="12" id="KW-0843">Virulence</keyword>
<dbReference type="GO" id="GO:0046872">
    <property type="term" value="F:metal ion binding"/>
    <property type="evidence" value="ECO:0007669"/>
    <property type="project" value="UniProtKB-UniRule"/>
</dbReference>
<reference evidence="18 19" key="1">
    <citation type="journal article" date="2024" name="J Genomics">
        <title>Draft genome sequencing and assembly of Favolaschia claudopus CIRM-BRFM 2984 isolated from oak limbs.</title>
        <authorList>
            <person name="Navarro D."/>
            <person name="Drula E."/>
            <person name="Chaduli D."/>
            <person name="Cazenave R."/>
            <person name="Ahrendt S."/>
            <person name="Wang J."/>
            <person name="Lipzen A."/>
            <person name="Daum C."/>
            <person name="Barry K."/>
            <person name="Grigoriev I.V."/>
            <person name="Favel A."/>
            <person name="Rosso M.N."/>
            <person name="Martin F."/>
        </authorList>
    </citation>
    <scope>NUCLEOTIDE SEQUENCE [LARGE SCALE GENOMIC DNA]</scope>
    <source>
        <strain evidence="18 19">CIRM-BRFM 2984</strain>
    </source>
</reference>
<feature type="binding site" evidence="15">
    <location>
        <position position="619"/>
    </location>
    <ligand>
        <name>Ca(2+)</name>
        <dbReference type="ChEBI" id="CHEBI:29108"/>
    </ligand>
</feature>
<dbReference type="Pfam" id="PF00082">
    <property type="entry name" value="Peptidase_S8"/>
    <property type="match status" value="1"/>
</dbReference>
<evidence type="ECO:0000256" key="9">
    <source>
        <dbReference type="ARBA" id="ARBA00022801"/>
    </source>
</evidence>
<dbReference type="SMART" id="SM00944">
    <property type="entry name" value="Pro-kuma_activ"/>
    <property type="match status" value="1"/>
</dbReference>
<evidence type="ECO:0000256" key="14">
    <source>
        <dbReference type="ARBA" id="ARBA00023180"/>
    </source>
</evidence>
<dbReference type="InterPro" id="IPR036852">
    <property type="entry name" value="Peptidase_S8/S53_dom_sf"/>
</dbReference>
<evidence type="ECO:0000256" key="10">
    <source>
        <dbReference type="ARBA" id="ARBA00022825"/>
    </source>
</evidence>
<dbReference type="SUPFAM" id="SSF54897">
    <property type="entry name" value="Protease propeptides/inhibitors"/>
    <property type="match status" value="1"/>
</dbReference>
<feature type="signal peptide" evidence="16">
    <location>
        <begin position="1"/>
        <end position="15"/>
    </location>
</feature>
<dbReference type="EC" id="3.4.14.10" evidence="4"/>
<dbReference type="EMBL" id="JAWWNJ010000010">
    <property type="protein sequence ID" value="KAK7046848.1"/>
    <property type="molecule type" value="Genomic_DNA"/>
</dbReference>
<name>A0AAW0D783_9AGAR</name>
<dbReference type="Gene3D" id="3.40.50.200">
    <property type="entry name" value="Peptidase S8/S53 domain"/>
    <property type="match status" value="1"/>
</dbReference>
<feature type="active site" description="Charge relay system" evidence="15">
    <location>
        <position position="300"/>
    </location>
</feature>
<evidence type="ECO:0000256" key="16">
    <source>
        <dbReference type="SAM" id="SignalP"/>
    </source>
</evidence>
<feature type="binding site" evidence="15">
    <location>
        <position position="598"/>
    </location>
    <ligand>
        <name>Ca(2+)</name>
        <dbReference type="ChEBI" id="CHEBI:29108"/>
    </ligand>
</feature>
<evidence type="ECO:0000256" key="15">
    <source>
        <dbReference type="PROSITE-ProRule" id="PRU01032"/>
    </source>
</evidence>
<dbReference type="FunFam" id="3.40.50.200:FF:000015">
    <property type="entry name" value="Tripeptidyl peptidase A"/>
    <property type="match status" value="1"/>
</dbReference>
<dbReference type="PANTHER" id="PTHR14218">
    <property type="entry name" value="PROTEASE S8 TRIPEPTIDYL PEPTIDASE I CLN2"/>
    <property type="match status" value="1"/>
</dbReference>
<feature type="domain" description="Peptidase S53" evidence="17">
    <location>
        <begin position="222"/>
        <end position="639"/>
    </location>
</feature>
<sequence>MLVLFSLVLAVGAAAQSISPSVQHAKRHSLPAGWSRVRRHSPDAVLPLRFGLAQPNADMKSLEALLNDVSHPDSPNYGNHWSAGRVAKHFAPTTESVNTVVSWISDSGVARERVRVSKTKGWVMVNATVAEAEALLNTEYHVYAHDSGKEHVACDAYHLPAHIVPHVEVVTPTIDFNAILRRSASPTGTHIRVGEPGFGTVNPVMKSKISSIFHQLDDCDKQITPACLRALYNFVYPLPLAASRNSYAIVEYTPQAYLGSDLDMWFANFSSDLVGARPVLKAVDGGVVQTDSKGFNFNGESNLDLEYAMGLVGKHQPVTLYQVGDLQMGASFNNLLDALDGEFCSFEGGDDEENDGIYPDPDPAGYQGALRCKDCGTIKPANVISTSYGYNEADLSPAYTARQCAEYAKLGLLGVTVVYSSGDNGVAGNSALCLNPDGTQTRGGKIFNPSFPSTCPFITSIGATQVNPNATVFQPESACQQVIFSGGGFSNYFGIPDYQKGAVEGYIKAHLTPSPYPAGVYNTSGTSRAYPDISANGANYVVAVDGTFALVYGTSASAPVVGAMLTMVNDARLAIGKKPVGFINPMIYSPAFQGAFNDITTGTNPGCGTPGFNATKGYDPVTGLGTPNFAKLLALWLLK</sequence>
<keyword evidence="10 15" id="KW-0720">Serine protease</keyword>
<evidence type="ECO:0000256" key="7">
    <source>
        <dbReference type="ARBA" id="ARBA00022723"/>
    </source>
</evidence>
<feature type="active site" description="Charge relay system" evidence="15">
    <location>
        <position position="555"/>
    </location>
</feature>
<proteinExistence type="predicted"/>
<organism evidence="18 19">
    <name type="scientific">Favolaschia claudopus</name>
    <dbReference type="NCBI Taxonomy" id="2862362"/>
    <lineage>
        <taxon>Eukaryota</taxon>
        <taxon>Fungi</taxon>
        <taxon>Dikarya</taxon>
        <taxon>Basidiomycota</taxon>
        <taxon>Agaricomycotina</taxon>
        <taxon>Agaricomycetes</taxon>
        <taxon>Agaricomycetidae</taxon>
        <taxon>Agaricales</taxon>
        <taxon>Marasmiineae</taxon>
        <taxon>Mycenaceae</taxon>
        <taxon>Favolaschia</taxon>
    </lineage>
</organism>
<dbReference type="PROSITE" id="PS51695">
    <property type="entry name" value="SEDOLISIN"/>
    <property type="match status" value="1"/>
</dbReference>
<comment type="subcellular location">
    <subcellularLocation>
        <location evidence="3">Secreted</location>
        <location evidence="3">Extracellular space</location>
    </subcellularLocation>
</comment>
<keyword evidence="8 16" id="KW-0732">Signal</keyword>
<dbReference type="CDD" id="cd11377">
    <property type="entry name" value="Pro-peptidase_S53"/>
    <property type="match status" value="1"/>
</dbReference>
<evidence type="ECO:0000256" key="2">
    <source>
        <dbReference type="ARBA" id="ARBA00002451"/>
    </source>
</evidence>
<keyword evidence="5" id="KW-0964">Secreted</keyword>
<keyword evidence="7 15" id="KW-0479">Metal-binding</keyword>
<feature type="binding site" evidence="15">
    <location>
        <position position="599"/>
    </location>
    <ligand>
        <name>Ca(2+)</name>
        <dbReference type="ChEBI" id="CHEBI:29108"/>
    </ligand>
</feature>
<dbReference type="SUPFAM" id="SSF52743">
    <property type="entry name" value="Subtilisin-like"/>
    <property type="match status" value="1"/>
</dbReference>
<dbReference type="CDD" id="cd04056">
    <property type="entry name" value="Peptidases_S53"/>
    <property type="match status" value="1"/>
</dbReference>
<dbReference type="GO" id="GO:0004252">
    <property type="term" value="F:serine-type endopeptidase activity"/>
    <property type="evidence" value="ECO:0007669"/>
    <property type="project" value="UniProtKB-UniRule"/>
</dbReference>
<evidence type="ECO:0000256" key="4">
    <source>
        <dbReference type="ARBA" id="ARBA00012462"/>
    </source>
</evidence>
<dbReference type="AlphaFoldDB" id="A0AAW0D783"/>
<keyword evidence="9 15" id="KW-0378">Hydrolase</keyword>
<evidence type="ECO:0000313" key="19">
    <source>
        <dbReference type="Proteomes" id="UP001362999"/>
    </source>
</evidence>
<dbReference type="InterPro" id="IPR030400">
    <property type="entry name" value="Sedolisin_dom"/>
</dbReference>
<keyword evidence="6 15" id="KW-0645">Protease</keyword>
<dbReference type="InterPro" id="IPR015366">
    <property type="entry name" value="S53_propep"/>
</dbReference>
<evidence type="ECO:0000259" key="17">
    <source>
        <dbReference type="PROSITE" id="PS51695"/>
    </source>
</evidence>
<evidence type="ECO:0000256" key="6">
    <source>
        <dbReference type="ARBA" id="ARBA00022670"/>
    </source>
</evidence>
<keyword evidence="13" id="KW-0865">Zymogen</keyword>
<evidence type="ECO:0000313" key="18">
    <source>
        <dbReference type="EMBL" id="KAK7046848.1"/>
    </source>
</evidence>
<dbReference type="GO" id="GO:0008240">
    <property type="term" value="F:tripeptidyl-peptidase activity"/>
    <property type="evidence" value="ECO:0007669"/>
    <property type="project" value="UniProtKB-EC"/>
</dbReference>
<comment type="cofactor">
    <cofactor evidence="15">
        <name>Ca(2+)</name>
        <dbReference type="ChEBI" id="CHEBI:29108"/>
    </cofactor>
    <text evidence="15">Binds 1 Ca(2+) ion per subunit.</text>
</comment>
<comment type="function">
    <text evidence="2">Secreted tripeptidyl-peptidase which degrades proteins at acidic pHs and is involved in virulence.</text>
</comment>
<keyword evidence="11 15" id="KW-0106">Calcium</keyword>
<evidence type="ECO:0000256" key="3">
    <source>
        <dbReference type="ARBA" id="ARBA00004239"/>
    </source>
</evidence>